<gene>
    <name evidence="3" type="ORF">Pla110_03280</name>
</gene>
<feature type="region of interest" description="Disordered" evidence="2">
    <location>
        <begin position="47"/>
        <end position="75"/>
    </location>
</feature>
<dbReference type="GO" id="GO:0015679">
    <property type="term" value="P:plasma membrane copper ion transport"/>
    <property type="evidence" value="ECO:0007669"/>
    <property type="project" value="TreeGrafter"/>
</dbReference>
<keyword evidence="4" id="KW-1185">Reference proteome</keyword>
<evidence type="ECO:0000313" key="3">
    <source>
        <dbReference type="EMBL" id="QDU78624.1"/>
    </source>
</evidence>
<dbReference type="RefSeq" id="WP_144992534.1">
    <property type="nucleotide sequence ID" value="NZ_CP036281.1"/>
</dbReference>
<dbReference type="GO" id="GO:0030313">
    <property type="term" value="C:cell envelope"/>
    <property type="evidence" value="ECO:0007669"/>
    <property type="project" value="TreeGrafter"/>
</dbReference>
<dbReference type="Gene3D" id="2.40.30.170">
    <property type="match status" value="1"/>
</dbReference>
<dbReference type="GO" id="GO:0060003">
    <property type="term" value="P:copper ion export"/>
    <property type="evidence" value="ECO:0007669"/>
    <property type="project" value="TreeGrafter"/>
</dbReference>
<sequence length="508" mass="57107">MTSSTNKLRWFKTGLVVLVLVLIVAVLAVPDWRNNALAQLNRLSTSPSKNAAASKADPHAGHDHGEGGHDEEKDENLLTLSREARRNIQLKVGKVELQDYTRSISLPGIVTEIPGKSRMEISAPLTGIVTGIEIIAGETVTSGDLVFRLRLTHEDLVSAQTEFLRTLGQLDVELKEVKRLKKISESGAVAGRVLLEKEYEVEKLESMLHAFRETLLLHGLSKEQVNLIDEHRSLLREVTISVPFLHQDNSIHDAMETFHRDPSIRRLSHSQSTANPSQDHAGSTDDEYHLRQAWFSVKEVVVHKGEAVQAGATLGVLTNYEDLYLEGHAYEQDMPELSSIVAQNKEITLVFQNSAQNPERLPGMKIKYLSNEVNPNTRTYHFYVELKNNLMQPEDSVENDQFLNWKYKPGQRAYVELPVETWTDRIVLPRDAVVDESASAFVFIKEGSNEYRRVEVEVLYRDRQNAVLVPNAQLKPGVIIAMRGTRQMYMALERNAGGGGDDHHGHAH</sequence>
<feature type="region of interest" description="Disordered" evidence="2">
    <location>
        <begin position="263"/>
        <end position="285"/>
    </location>
</feature>
<dbReference type="Gene3D" id="2.40.420.20">
    <property type="match status" value="1"/>
</dbReference>
<dbReference type="OrthoDB" id="235102at2"/>
<dbReference type="EMBL" id="CP036281">
    <property type="protein sequence ID" value="QDU78624.1"/>
    <property type="molecule type" value="Genomic_DNA"/>
</dbReference>
<name>A0A518CHH8_9PLAN</name>
<proteinExistence type="predicted"/>
<evidence type="ECO:0000256" key="1">
    <source>
        <dbReference type="ARBA" id="ARBA00022448"/>
    </source>
</evidence>
<organism evidence="3 4">
    <name type="scientific">Polystyrenella longa</name>
    <dbReference type="NCBI Taxonomy" id="2528007"/>
    <lineage>
        <taxon>Bacteria</taxon>
        <taxon>Pseudomonadati</taxon>
        <taxon>Planctomycetota</taxon>
        <taxon>Planctomycetia</taxon>
        <taxon>Planctomycetales</taxon>
        <taxon>Planctomycetaceae</taxon>
        <taxon>Polystyrenella</taxon>
    </lineage>
</organism>
<dbReference type="PANTHER" id="PTHR30097:SF4">
    <property type="entry name" value="SLR6042 PROTEIN"/>
    <property type="match status" value="1"/>
</dbReference>
<dbReference type="Proteomes" id="UP000317178">
    <property type="component" value="Chromosome"/>
</dbReference>
<dbReference type="KEGG" id="plon:Pla110_03280"/>
<accession>A0A518CHH8</accession>
<keyword evidence="1" id="KW-0813">Transport</keyword>
<feature type="compositionally biased region" description="Polar residues" evidence="2">
    <location>
        <begin position="269"/>
        <end position="281"/>
    </location>
</feature>
<feature type="compositionally biased region" description="Basic and acidic residues" evidence="2">
    <location>
        <begin position="56"/>
        <end position="71"/>
    </location>
</feature>
<protein>
    <recommendedName>
        <fullName evidence="5">HlyD family secretion protein</fullName>
    </recommendedName>
</protein>
<dbReference type="PANTHER" id="PTHR30097">
    <property type="entry name" value="CATION EFFLUX SYSTEM PROTEIN CUSB"/>
    <property type="match status" value="1"/>
</dbReference>
<dbReference type="AlphaFoldDB" id="A0A518CHH8"/>
<dbReference type="InterPro" id="IPR051909">
    <property type="entry name" value="MFP_Cation_Efflux"/>
</dbReference>
<reference evidence="3 4" key="1">
    <citation type="submission" date="2019-02" db="EMBL/GenBank/DDBJ databases">
        <title>Deep-cultivation of Planctomycetes and their phenomic and genomic characterization uncovers novel biology.</title>
        <authorList>
            <person name="Wiegand S."/>
            <person name="Jogler M."/>
            <person name="Boedeker C."/>
            <person name="Pinto D."/>
            <person name="Vollmers J."/>
            <person name="Rivas-Marin E."/>
            <person name="Kohn T."/>
            <person name="Peeters S.H."/>
            <person name="Heuer A."/>
            <person name="Rast P."/>
            <person name="Oberbeckmann S."/>
            <person name="Bunk B."/>
            <person name="Jeske O."/>
            <person name="Meyerdierks A."/>
            <person name="Storesund J.E."/>
            <person name="Kallscheuer N."/>
            <person name="Luecker S."/>
            <person name="Lage O.M."/>
            <person name="Pohl T."/>
            <person name="Merkel B.J."/>
            <person name="Hornburger P."/>
            <person name="Mueller R.-W."/>
            <person name="Bruemmer F."/>
            <person name="Labrenz M."/>
            <person name="Spormann A.M."/>
            <person name="Op den Camp H."/>
            <person name="Overmann J."/>
            <person name="Amann R."/>
            <person name="Jetten M.S.M."/>
            <person name="Mascher T."/>
            <person name="Medema M.H."/>
            <person name="Devos D.P."/>
            <person name="Kaster A.-K."/>
            <person name="Ovreas L."/>
            <person name="Rohde M."/>
            <person name="Galperin M.Y."/>
            <person name="Jogler C."/>
        </authorList>
    </citation>
    <scope>NUCLEOTIDE SEQUENCE [LARGE SCALE GENOMIC DNA]</scope>
    <source>
        <strain evidence="3 4">Pla110</strain>
    </source>
</reference>
<evidence type="ECO:0008006" key="5">
    <source>
        <dbReference type="Google" id="ProtNLM"/>
    </source>
</evidence>
<evidence type="ECO:0000313" key="4">
    <source>
        <dbReference type="Proteomes" id="UP000317178"/>
    </source>
</evidence>
<evidence type="ECO:0000256" key="2">
    <source>
        <dbReference type="SAM" id="MobiDB-lite"/>
    </source>
</evidence>